<dbReference type="Proteomes" id="UP001058074">
    <property type="component" value="Unassembled WGS sequence"/>
</dbReference>
<name>A0ACB5RA03_9CLOT</name>
<comment type="caution">
    <text evidence="1">The sequence shown here is derived from an EMBL/GenBank/DDBJ whole genome shotgun (WGS) entry which is preliminary data.</text>
</comment>
<reference evidence="1" key="1">
    <citation type="journal article" date="2025" name="Int. J. Syst. Evol. Microbiol.">
        <title>Inconstantimicrobium mannanitabidum sp. nov., a novel member of the family Clostridiaceae isolated from anoxic soil under the treatment of reductive soil disinfestation.</title>
        <authorList>
            <person name="Ueki A."/>
            <person name="Tonouchi A."/>
            <person name="Honma S."/>
            <person name="Kaku N."/>
            <person name="Ueki K."/>
        </authorList>
    </citation>
    <scope>NUCLEOTIDE SEQUENCE</scope>
    <source>
        <strain evidence="1">TW13</strain>
    </source>
</reference>
<evidence type="ECO:0000313" key="1">
    <source>
        <dbReference type="EMBL" id="GKX65846.1"/>
    </source>
</evidence>
<protein>
    <submittedName>
        <fullName evidence="1">Bacteriophage endolysin (N-acetylmuramoyl-L-alanine amidase)</fullName>
    </submittedName>
</protein>
<organism evidence="1 2">
    <name type="scientific">Inconstantimicrobium mannanitabidum</name>
    <dbReference type="NCBI Taxonomy" id="1604901"/>
    <lineage>
        <taxon>Bacteria</taxon>
        <taxon>Bacillati</taxon>
        <taxon>Bacillota</taxon>
        <taxon>Clostridia</taxon>
        <taxon>Eubacteriales</taxon>
        <taxon>Clostridiaceae</taxon>
        <taxon>Inconstantimicrobium</taxon>
    </lineage>
</organism>
<dbReference type="EMBL" id="BROD01000001">
    <property type="protein sequence ID" value="GKX65846.1"/>
    <property type="molecule type" value="Genomic_DNA"/>
</dbReference>
<accession>A0ACB5RA03</accession>
<gene>
    <name evidence="1" type="ORF">rsdtw13_11040</name>
</gene>
<evidence type="ECO:0000313" key="2">
    <source>
        <dbReference type="Proteomes" id="UP001058074"/>
    </source>
</evidence>
<proteinExistence type="predicted"/>
<sequence>MKIAISCGHTLRGADTGARGYLIEENCTRDIANYAKQYLVEAGHTVVLCRIDDASSVIQSLQYRVDEANNANVDMFAEIHLNSGGGVGTEVYCVGLGGKAEQYAKQVLDKVVDLGYKNRGVKTANFYVIQYTKAPAILIECCFVDSQEDANRYNAKALGKAIAEGIINKSIENTVSNNKVAVNQNDSNNGGFKEMDKIYKNGSTPEPVYQTEACVDKIGSLDSYELCNAIADVNGKIVVLYNTKEGKKVGFVKYRAGL</sequence>
<keyword evidence="2" id="KW-1185">Reference proteome</keyword>